<reference evidence="1" key="1">
    <citation type="journal article" date="2014" name="Int. J. Syst. Evol. Microbiol.">
        <title>Complete genome sequence of Corynebacterium casei LMG S-19264T (=DSM 44701T), isolated from a smear-ripened cheese.</title>
        <authorList>
            <consortium name="US DOE Joint Genome Institute (JGI-PGF)"/>
            <person name="Walter F."/>
            <person name="Albersmeier A."/>
            <person name="Kalinowski J."/>
            <person name="Ruckert C."/>
        </authorList>
    </citation>
    <scope>NUCLEOTIDE SEQUENCE</scope>
    <source>
        <strain evidence="1">JCM 4335</strain>
    </source>
</reference>
<keyword evidence="2" id="KW-1185">Reference proteome</keyword>
<organism evidence="1 2">
    <name type="scientific">Streptomyces roseolilacinus</name>
    <dbReference type="NCBI Taxonomy" id="66904"/>
    <lineage>
        <taxon>Bacteria</taxon>
        <taxon>Bacillati</taxon>
        <taxon>Actinomycetota</taxon>
        <taxon>Actinomycetes</taxon>
        <taxon>Kitasatosporales</taxon>
        <taxon>Streptomycetaceae</taxon>
        <taxon>Streptomyces</taxon>
    </lineage>
</organism>
<name>A0A918B4V8_9ACTN</name>
<proteinExistence type="predicted"/>
<evidence type="ECO:0000313" key="1">
    <source>
        <dbReference type="EMBL" id="GGQ26777.1"/>
    </source>
</evidence>
<dbReference type="Proteomes" id="UP000654123">
    <property type="component" value="Unassembled WGS sequence"/>
</dbReference>
<sequence>MYGFYWRFLQASAPPRFVRCYEARAAARTARRERCARRYAEGPS</sequence>
<dbReference type="AlphaFoldDB" id="A0A918B4V8"/>
<protein>
    <submittedName>
        <fullName evidence="1">Uncharacterized protein</fullName>
    </submittedName>
</protein>
<accession>A0A918B4V8</accession>
<gene>
    <name evidence="1" type="ORF">GCM10010249_51810</name>
</gene>
<reference evidence="1" key="2">
    <citation type="submission" date="2020-09" db="EMBL/GenBank/DDBJ databases">
        <authorList>
            <person name="Sun Q."/>
            <person name="Ohkuma M."/>
        </authorList>
    </citation>
    <scope>NUCLEOTIDE SEQUENCE</scope>
    <source>
        <strain evidence="1">JCM 4335</strain>
    </source>
</reference>
<comment type="caution">
    <text evidence="1">The sequence shown here is derived from an EMBL/GenBank/DDBJ whole genome shotgun (WGS) entry which is preliminary data.</text>
</comment>
<evidence type="ECO:0000313" key="2">
    <source>
        <dbReference type="Proteomes" id="UP000654123"/>
    </source>
</evidence>
<dbReference type="EMBL" id="BMSV01000012">
    <property type="protein sequence ID" value="GGQ26777.1"/>
    <property type="molecule type" value="Genomic_DNA"/>
</dbReference>